<dbReference type="AlphaFoldDB" id="L8WKF6"/>
<proteinExistence type="predicted"/>
<evidence type="ECO:0000313" key="1">
    <source>
        <dbReference type="EMBL" id="ELU37232.1"/>
    </source>
</evidence>
<gene>
    <name evidence="1" type="ORF">AG1IA_08735</name>
</gene>
<accession>L8WKF6</accession>
<dbReference type="HOGENOM" id="CLU_2656158_0_0_1"/>
<dbReference type="Proteomes" id="UP000011668">
    <property type="component" value="Unassembled WGS sequence"/>
</dbReference>
<name>L8WKF6_THACA</name>
<dbReference type="EMBL" id="AFRT01002776">
    <property type="protein sequence ID" value="ELU37232.1"/>
    <property type="molecule type" value="Genomic_DNA"/>
</dbReference>
<organism evidence="1 2">
    <name type="scientific">Thanatephorus cucumeris (strain AG1-IA)</name>
    <name type="common">Rice sheath blight fungus</name>
    <name type="synonym">Rhizoctonia solani</name>
    <dbReference type="NCBI Taxonomy" id="983506"/>
    <lineage>
        <taxon>Eukaryota</taxon>
        <taxon>Fungi</taxon>
        <taxon>Dikarya</taxon>
        <taxon>Basidiomycota</taxon>
        <taxon>Agaricomycotina</taxon>
        <taxon>Agaricomycetes</taxon>
        <taxon>Cantharellales</taxon>
        <taxon>Ceratobasidiaceae</taxon>
        <taxon>Rhizoctonia</taxon>
        <taxon>Rhizoctonia solani AG-1</taxon>
    </lineage>
</organism>
<protein>
    <submittedName>
        <fullName evidence="1">Uncharacterized protein</fullName>
    </submittedName>
</protein>
<keyword evidence="2" id="KW-1185">Reference proteome</keyword>
<evidence type="ECO:0000313" key="2">
    <source>
        <dbReference type="Proteomes" id="UP000011668"/>
    </source>
</evidence>
<comment type="caution">
    <text evidence="1">The sequence shown here is derived from an EMBL/GenBank/DDBJ whole genome shotgun (WGS) entry which is preliminary data.</text>
</comment>
<reference evidence="1 2" key="1">
    <citation type="journal article" date="2013" name="Nat. Commun.">
        <title>The evolution and pathogenic mechanisms of the rice sheath blight pathogen.</title>
        <authorList>
            <person name="Zheng A."/>
            <person name="Lin R."/>
            <person name="Xu L."/>
            <person name="Qin P."/>
            <person name="Tang C."/>
            <person name="Ai P."/>
            <person name="Zhang D."/>
            <person name="Liu Y."/>
            <person name="Sun Z."/>
            <person name="Feng H."/>
            <person name="Wang Y."/>
            <person name="Chen Y."/>
            <person name="Liang X."/>
            <person name="Fu R."/>
            <person name="Li Q."/>
            <person name="Zhang J."/>
            <person name="Yu X."/>
            <person name="Xie Z."/>
            <person name="Ding L."/>
            <person name="Guan P."/>
            <person name="Tang J."/>
            <person name="Liang Y."/>
            <person name="Wang S."/>
            <person name="Deng Q."/>
            <person name="Li S."/>
            <person name="Zhu J."/>
            <person name="Wang L."/>
            <person name="Liu H."/>
            <person name="Li P."/>
        </authorList>
    </citation>
    <scope>NUCLEOTIDE SEQUENCE [LARGE SCALE GENOMIC DNA]</scope>
    <source>
        <strain evidence="2">AG-1 IA</strain>
    </source>
</reference>
<sequence length="76" mass="8948">MSQLCENRKLKTIKDLSSAQVQYGSIQETLIFIELNLPHRGRPSSEYLITRFIPRNRMSNERSLIHWQGQSMSRVE</sequence>